<evidence type="ECO:0000256" key="5">
    <source>
        <dbReference type="ARBA" id="ARBA00023004"/>
    </source>
</evidence>
<dbReference type="Gene3D" id="1.10.630.10">
    <property type="entry name" value="Cytochrome P450"/>
    <property type="match status" value="1"/>
</dbReference>
<evidence type="ECO:0000256" key="1">
    <source>
        <dbReference type="ARBA" id="ARBA00001971"/>
    </source>
</evidence>
<dbReference type="PANTHER" id="PTHR24305:SF164">
    <property type="entry name" value="P450, PUTATIVE (EUROFUNG)-RELATED"/>
    <property type="match status" value="1"/>
</dbReference>
<dbReference type="PRINTS" id="PR00385">
    <property type="entry name" value="P450"/>
</dbReference>
<dbReference type="InterPro" id="IPR017972">
    <property type="entry name" value="Cyt_P450_CS"/>
</dbReference>
<keyword evidence="8" id="KW-0472">Membrane</keyword>
<dbReference type="SUPFAM" id="SSF48264">
    <property type="entry name" value="Cytochrome P450"/>
    <property type="match status" value="1"/>
</dbReference>
<dbReference type="PROSITE" id="PS00086">
    <property type="entry name" value="CYTOCHROME_P450"/>
    <property type="match status" value="1"/>
</dbReference>
<evidence type="ECO:0000256" key="7">
    <source>
        <dbReference type="RuleBase" id="RU000461"/>
    </source>
</evidence>
<comment type="caution">
    <text evidence="9">The sequence shown here is derived from an EMBL/GenBank/DDBJ whole genome shotgun (WGS) entry which is preliminary data.</text>
</comment>
<keyword evidence="6 7" id="KW-0349">Heme</keyword>
<keyword evidence="5 6" id="KW-0408">Iron</keyword>
<comment type="similarity">
    <text evidence="2 7">Belongs to the cytochrome P450 family.</text>
</comment>
<dbReference type="RefSeq" id="XP_056583231.1">
    <property type="nucleotide sequence ID" value="XM_056719096.1"/>
</dbReference>
<dbReference type="GO" id="GO:0016705">
    <property type="term" value="F:oxidoreductase activity, acting on paired donors, with incorporation or reduction of molecular oxygen"/>
    <property type="evidence" value="ECO:0007669"/>
    <property type="project" value="InterPro"/>
</dbReference>
<dbReference type="InterPro" id="IPR036396">
    <property type="entry name" value="Cyt_P450_sf"/>
</dbReference>
<dbReference type="GeneID" id="81458279"/>
<name>A0A9W9VKW4_9EURO</name>
<dbReference type="Proteomes" id="UP001147752">
    <property type="component" value="Unassembled WGS sequence"/>
</dbReference>
<organism evidence="9 10">
    <name type="scientific">Penicillium concentricum</name>
    <dbReference type="NCBI Taxonomy" id="293559"/>
    <lineage>
        <taxon>Eukaryota</taxon>
        <taxon>Fungi</taxon>
        <taxon>Dikarya</taxon>
        <taxon>Ascomycota</taxon>
        <taxon>Pezizomycotina</taxon>
        <taxon>Eurotiomycetes</taxon>
        <taxon>Eurotiomycetidae</taxon>
        <taxon>Eurotiales</taxon>
        <taxon>Aspergillaceae</taxon>
        <taxon>Penicillium</taxon>
    </lineage>
</organism>
<dbReference type="InterPro" id="IPR050121">
    <property type="entry name" value="Cytochrome_P450_monoxygenase"/>
</dbReference>
<dbReference type="PANTHER" id="PTHR24305">
    <property type="entry name" value="CYTOCHROME P450"/>
    <property type="match status" value="1"/>
</dbReference>
<feature type="transmembrane region" description="Helical" evidence="8">
    <location>
        <begin position="21"/>
        <end position="42"/>
    </location>
</feature>
<feature type="binding site" description="axial binding residue" evidence="6">
    <location>
        <position position="477"/>
    </location>
    <ligand>
        <name>heme</name>
        <dbReference type="ChEBI" id="CHEBI:30413"/>
    </ligand>
    <ligandPart>
        <name>Fe</name>
        <dbReference type="ChEBI" id="CHEBI:18248"/>
    </ligandPart>
</feature>
<evidence type="ECO:0000256" key="2">
    <source>
        <dbReference type="ARBA" id="ARBA00010617"/>
    </source>
</evidence>
<dbReference type="GO" id="GO:0005506">
    <property type="term" value="F:iron ion binding"/>
    <property type="evidence" value="ECO:0007669"/>
    <property type="project" value="InterPro"/>
</dbReference>
<evidence type="ECO:0000313" key="10">
    <source>
        <dbReference type="Proteomes" id="UP001147752"/>
    </source>
</evidence>
<sequence>MSNPSALGHPCRQIVCYITSFKMSMTIATVVAVSMAFLVHYICRSLLFSPLARIPGPKSFALTKWRLASEDYQGTRTRKLHALHEEYGPVVRVGPNEVTFNSLSALRSIYGAGSGFERTKFYHMFSAYGRQNMFSFSAVKQHGERKKIFANSYAKSTILKGKNAHMIETKVKKFIELLERERVSPSIDIFPMLHYFSLDNITEFVYGDFGETACLDGVEKDRALLRDIMATGSRRLSWFTVHHPKFTAWLYSQTGIMGCIARQFYPMQGPIPYTDIKLYAMKAFRLFSNASAEEKTKQSSLISKLWKHHLSQKEGGLDDFDIASECADHIDGGIDTTSDTLMFAIWSLSRPEHSKFQKRLIDEVQSLSENELNVDGVPRAEVADKLEYVGAVIKETLRLFAPLPASELRSLPRDTTIDGYSIPAHTVVSMSPYILHRNADVFRDPRAFNPDRWLDPSQDAAQMKKFFWAFSSGARMCIGMHLAMAEMTTFLAAIYRKYTTQPMKDFDVISPGITSRFEIFYDEDCSDIREHECRVAFMPQ</sequence>
<dbReference type="GO" id="GO:0020037">
    <property type="term" value="F:heme binding"/>
    <property type="evidence" value="ECO:0007669"/>
    <property type="project" value="InterPro"/>
</dbReference>
<proteinExistence type="inferred from homology"/>
<keyword evidence="3 6" id="KW-0479">Metal-binding</keyword>
<dbReference type="AlphaFoldDB" id="A0A9W9VKW4"/>
<dbReference type="CDD" id="cd11059">
    <property type="entry name" value="CYP_fungal"/>
    <property type="match status" value="1"/>
</dbReference>
<dbReference type="OrthoDB" id="1470350at2759"/>
<dbReference type="InterPro" id="IPR002403">
    <property type="entry name" value="Cyt_P450_E_grp-IV"/>
</dbReference>
<dbReference type="EMBL" id="JAPZBT010000001">
    <property type="protein sequence ID" value="KAJ5383455.1"/>
    <property type="molecule type" value="Genomic_DNA"/>
</dbReference>
<keyword evidence="4 7" id="KW-0560">Oxidoreductase</keyword>
<keyword evidence="7" id="KW-0503">Monooxygenase</keyword>
<comment type="cofactor">
    <cofactor evidence="1 6">
        <name>heme</name>
        <dbReference type="ChEBI" id="CHEBI:30413"/>
    </cofactor>
</comment>
<protein>
    <submittedName>
        <fullName evidence="9">Cytochrome P450</fullName>
    </submittedName>
</protein>
<keyword evidence="8" id="KW-0812">Transmembrane</keyword>
<dbReference type="GO" id="GO:0043386">
    <property type="term" value="P:mycotoxin biosynthetic process"/>
    <property type="evidence" value="ECO:0007669"/>
    <property type="project" value="UniProtKB-ARBA"/>
</dbReference>
<evidence type="ECO:0000256" key="6">
    <source>
        <dbReference type="PIRSR" id="PIRSR602403-1"/>
    </source>
</evidence>
<evidence type="ECO:0000256" key="8">
    <source>
        <dbReference type="SAM" id="Phobius"/>
    </source>
</evidence>
<dbReference type="InterPro" id="IPR001128">
    <property type="entry name" value="Cyt_P450"/>
</dbReference>
<accession>A0A9W9VKW4</accession>
<gene>
    <name evidence="9" type="ORF">N7517_001366</name>
</gene>
<keyword evidence="10" id="KW-1185">Reference proteome</keyword>
<dbReference type="PRINTS" id="PR00465">
    <property type="entry name" value="EP450IV"/>
</dbReference>
<evidence type="ECO:0000256" key="4">
    <source>
        <dbReference type="ARBA" id="ARBA00023002"/>
    </source>
</evidence>
<dbReference type="Pfam" id="PF00067">
    <property type="entry name" value="p450"/>
    <property type="match status" value="1"/>
</dbReference>
<reference evidence="9" key="1">
    <citation type="submission" date="2022-12" db="EMBL/GenBank/DDBJ databases">
        <authorList>
            <person name="Petersen C."/>
        </authorList>
    </citation>
    <scope>NUCLEOTIDE SEQUENCE</scope>
    <source>
        <strain evidence="9">IBT 3081</strain>
    </source>
</reference>
<dbReference type="GO" id="GO:0004497">
    <property type="term" value="F:monooxygenase activity"/>
    <property type="evidence" value="ECO:0007669"/>
    <property type="project" value="UniProtKB-KW"/>
</dbReference>
<evidence type="ECO:0000256" key="3">
    <source>
        <dbReference type="ARBA" id="ARBA00022723"/>
    </source>
</evidence>
<reference evidence="9" key="2">
    <citation type="journal article" date="2023" name="IMA Fungus">
        <title>Comparative genomic study of the Penicillium genus elucidates a diverse pangenome and 15 lateral gene transfer events.</title>
        <authorList>
            <person name="Petersen C."/>
            <person name="Sorensen T."/>
            <person name="Nielsen M.R."/>
            <person name="Sondergaard T.E."/>
            <person name="Sorensen J.L."/>
            <person name="Fitzpatrick D.A."/>
            <person name="Frisvad J.C."/>
            <person name="Nielsen K.L."/>
        </authorList>
    </citation>
    <scope>NUCLEOTIDE SEQUENCE</scope>
    <source>
        <strain evidence="9">IBT 3081</strain>
    </source>
</reference>
<keyword evidence="8" id="KW-1133">Transmembrane helix</keyword>
<evidence type="ECO:0000313" key="9">
    <source>
        <dbReference type="EMBL" id="KAJ5383455.1"/>
    </source>
</evidence>